<keyword evidence="3" id="KW-1185">Reference proteome</keyword>
<gene>
    <name evidence="2" type="ORF">E2C01_088905</name>
</gene>
<evidence type="ECO:0000256" key="1">
    <source>
        <dbReference type="SAM" id="MobiDB-lite"/>
    </source>
</evidence>
<feature type="region of interest" description="Disordered" evidence="1">
    <location>
        <begin position="71"/>
        <end position="90"/>
    </location>
</feature>
<dbReference type="AlphaFoldDB" id="A0A5B7JGQ7"/>
<sequence length="90" mass="9659">MHHHLVDPWAPRVPLPAAPEGGSPGWLEWWNLDSTRPPGAGDPWGSLGRIHFPVRPEATSSLIAAAHGRSAANNGLGEPSRCGQRCWAQP</sequence>
<evidence type="ECO:0000313" key="2">
    <source>
        <dbReference type="EMBL" id="MPC93765.1"/>
    </source>
</evidence>
<comment type="caution">
    <text evidence="2">The sequence shown here is derived from an EMBL/GenBank/DDBJ whole genome shotgun (WGS) entry which is preliminary data.</text>
</comment>
<dbReference type="Proteomes" id="UP000324222">
    <property type="component" value="Unassembled WGS sequence"/>
</dbReference>
<proteinExistence type="predicted"/>
<reference evidence="2 3" key="1">
    <citation type="submission" date="2019-05" db="EMBL/GenBank/DDBJ databases">
        <title>Another draft genome of Portunus trituberculatus and its Hox gene families provides insights of decapod evolution.</title>
        <authorList>
            <person name="Jeong J.-H."/>
            <person name="Song I."/>
            <person name="Kim S."/>
            <person name="Choi T."/>
            <person name="Kim D."/>
            <person name="Ryu S."/>
            <person name="Kim W."/>
        </authorList>
    </citation>
    <scope>NUCLEOTIDE SEQUENCE [LARGE SCALE GENOMIC DNA]</scope>
    <source>
        <tissue evidence="2">Muscle</tissue>
    </source>
</reference>
<evidence type="ECO:0000313" key="3">
    <source>
        <dbReference type="Proteomes" id="UP000324222"/>
    </source>
</evidence>
<dbReference type="EMBL" id="VSRR010096021">
    <property type="protein sequence ID" value="MPC93765.1"/>
    <property type="molecule type" value="Genomic_DNA"/>
</dbReference>
<organism evidence="2 3">
    <name type="scientific">Portunus trituberculatus</name>
    <name type="common">Swimming crab</name>
    <name type="synonym">Neptunus trituberculatus</name>
    <dbReference type="NCBI Taxonomy" id="210409"/>
    <lineage>
        <taxon>Eukaryota</taxon>
        <taxon>Metazoa</taxon>
        <taxon>Ecdysozoa</taxon>
        <taxon>Arthropoda</taxon>
        <taxon>Crustacea</taxon>
        <taxon>Multicrustacea</taxon>
        <taxon>Malacostraca</taxon>
        <taxon>Eumalacostraca</taxon>
        <taxon>Eucarida</taxon>
        <taxon>Decapoda</taxon>
        <taxon>Pleocyemata</taxon>
        <taxon>Brachyura</taxon>
        <taxon>Eubrachyura</taxon>
        <taxon>Portunoidea</taxon>
        <taxon>Portunidae</taxon>
        <taxon>Portuninae</taxon>
        <taxon>Portunus</taxon>
    </lineage>
</organism>
<accession>A0A5B7JGQ7</accession>
<name>A0A5B7JGQ7_PORTR</name>
<protein>
    <submittedName>
        <fullName evidence="2">Uncharacterized protein</fullName>
    </submittedName>
</protein>